<reference evidence="2 3" key="1">
    <citation type="journal article" date="2013" name="Curr. Biol.">
        <title>The Genome of the Foraminiferan Reticulomyxa filosa.</title>
        <authorList>
            <person name="Glockner G."/>
            <person name="Hulsmann N."/>
            <person name="Schleicher M."/>
            <person name="Noegel A.A."/>
            <person name="Eichinger L."/>
            <person name="Gallinger C."/>
            <person name="Pawlowski J."/>
            <person name="Sierra R."/>
            <person name="Euteneuer U."/>
            <person name="Pillet L."/>
            <person name="Moustafa A."/>
            <person name="Platzer M."/>
            <person name="Groth M."/>
            <person name="Szafranski K."/>
            <person name="Schliwa M."/>
        </authorList>
    </citation>
    <scope>NUCLEOTIDE SEQUENCE [LARGE SCALE GENOMIC DNA]</scope>
</reference>
<evidence type="ECO:0000256" key="1">
    <source>
        <dbReference type="SAM" id="MobiDB-lite"/>
    </source>
</evidence>
<feature type="non-terminal residue" evidence="2">
    <location>
        <position position="1"/>
    </location>
</feature>
<dbReference type="Proteomes" id="UP000023152">
    <property type="component" value="Unassembled WGS sequence"/>
</dbReference>
<comment type="caution">
    <text evidence="2">The sequence shown here is derived from an EMBL/GenBank/DDBJ whole genome shotgun (WGS) entry which is preliminary data.</text>
</comment>
<proteinExistence type="predicted"/>
<name>X6MHU4_RETFI</name>
<accession>X6MHU4</accession>
<feature type="compositionally biased region" description="Basic and acidic residues" evidence="1">
    <location>
        <begin position="249"/>
        <end position="277"/>
    </location>
</feature>
<evidence type="ECO:0000313" key="2">
    <source>
        <dbReference type="EMBL" id="ETO12640.1"/>
    </source>
</evidence>
<feature type="region of interest" description="Disordered" evidence="1">
    <location>
        <begin position="1"/>
        <end position="26"/>
    </location>
</feature>
<feature type="compositionally biased region" description="Basic and acidic residues" evidence="1">
    <location>
        <begin position="1"/>
        <end position="16"/>
    </location>
</feature>
<gene>
    <name evidence="2" type="ORF">RFI_24737</name>
</gene>
<evidence type="ECO:0008006" key="4">
    <source>
        <dbReference type="Google" id="ProtNLM"/>
    </source>
</evidence>
<dbReference type="SUPFAM" id="SSF48097">
    <property type="entry name" value="Regulator of G-protein signaling, RGS"/>
    <property type="match status" value="1"/>
</dbReference>
<protein>
    <recommendedName>
        <fullName evidence="4">RGS domain-containing protein</fullName>
    </recommendedName>
</protein>
<dbReference type="AlphaFoldDB" id="X6MHU4"/>
<feature type="region of interest" description="Disordered" evidence="1">
    <location>
        <begin position="229"/>
        <end position="290"/>
    </location>
</feature>
<keyword evidence="3" id="KW-1185">Reference proteome</keyword>
<feature type="compositionally biased region" description="Polar residues" evidence="1">
    <location>
        <begin position="278"/>
        <end position="290"/>
    </location>
</feature>
<evidence type="ECO:0000313" key="3">
    <source>
        <dbReference type="Proteomes" id="UP000023152"/>
    </source>
</evidence>
<dbReference type="Gene3D" id="1.10.167.10">
    <property type="entry name" value="Regulator of G-protein Signalling 4, domain 2"/>
    <property type="match status" value="1"/>
</dbReference>
<dbReference type="InterPro" id="IPR036305">
    <property type="entry name" value="RGS_sf"/>
</dbReference>
<organism evidence="2 3">
    <name type="scientific">Reticulomyxa filosa</name>
    <dbReference type="NCBI Taxonomy" id="46433"/>
    <lineage>
        <taxon>Eukaryota</taxon>
        <taxon>Sar</taxon>
        <taxon>Rhizaria</taxon>
        <taxon>Retaria</taxon>
        <taxon>Foraminifera</taxon>
        <taxon>Monothalamids</taxon>
        <taxon>Reticulomyxidae</taxon>
        <taxon>Reticulomyxa</taxon>
    </lineage>
</organism>
<dbReference type="EMBL" id="ASPP01021237">
    <property type="protein sequence ID" value="ETO12640.1"/>
    <property type="molecule type" value="Genomic_DNA"/>
</dbReference>
<dbReference type="InterPro" id="IPR044926">
    <property type="entry name" value="RGS_subdomain_2"/>
</dbReference>
<sequence>NSNKNDDKNKKKSNDKDESEEERDNETISGVDKFNFVLQSQEDFEVFMSHLQREFSMENALALIEMCQMEDLIIKEMMDASDERIQFSKKYNFQFYKDIPKSSLVWDETCDIWDKMDALYRKYVMIGSSFELNLSHKTRTQWQEFVHDIEARNPGINLKRALDLIERVLTGIRGLLFDSFSRFDGTVAFNVDNYTGLQRQMSTSQADEHEVKQHQLRQRQLQLQLQLQSQTQVLPHVPSPHSRHHKHNKSSEKELTKKLKRLEREQKELERNKDLKQQSKFNKSPSLGTD</sequence>